<feature type="transmembrane region" description="Helical" evidence="5">
    <location>
        <begin position="120"/>
        <end position="140"/>
    </location>
</feature>
<gene>
    <name evidence="7" type="ORF">HHL08_04575</name>
</gene>
<accession>A0A7X9WTA1</accession>
<organism evidence="7 8">
    <name type="scientific">Sphingobium psychrophilum</name>
    <dbReference type="NCBI Taxonomy" id="2728834"/>
    <lineage>
        <taxon>Bacteria</taxon>
        <taxon>Pseudomonadati</taxon>
        <taxon>Pseudomonadota</taxon>
        <taxon>Alphaproteobacteria</taxon>
        <taxon>Sphingomonadales</taxon>
        <taxon>Sphingomonadaceae</taxon>
        <taxon>Sphingobium</taxon>
    </lineage>
</organism>
<feature type="transmembrane region" description="Helical" evidence="5">
    <location>
        <begin position="38"/>
        <end position="57"/>
    </location>
</feature>
<evidence type="ECO:0000256" key="1">
    <source>
        <dbReference type="ARBA" id="ARBA00004141"/>
    </source>
</evidence>
<dbReference type="RefSeq" id="WP_169571288.1">
    <property type="nucleotide sequence ID" value="NZ_JABBFV010000002.1"/>
</dbReference>
<dbReference type="EMBL" id="JABBFV010000002">
    <property type="protein sequence ID" value="NML09423.1"/>
    <property type="molecule type" value="Genomic_DNA"/>
</dbReference>
<keyword evidence="8" id="KW-1185">Reference proteome</keyword>
<dbReference type="Pfam" id="PF04932">
    <property type="entry name" value="Wzy_C"/>
    <property type="match status" value="1"/>
</dbReference>
<dbReference type="PANTHER" id="PTHR37422">
    <property type="entry name" value="TEICHURONIC ACID BIOSYNTHESIS PROTEIN TUAE"/>
    <property type="match status" value="1"/>
</dbReference>
<dbReference type="AlphaFoldDB" id="A0A7X9WTA1"/>
<evidence type="ECO:0000256" key="5">
    <source>
        <dbReference type="SAM" id="Phobius"/>
    </source>
</evidence>
<feature type="transmembrane region" description="Helical" evidence="5">
    <location>
        <begin position="313"/>
        <end position="336"/>
    </location>
</feature>
<dbReference type="GO" id="GO:0016020">
    <property type="term" value="C:membrane"/>
    <property type="evidence" value="ECO:0007669"/>
    <property type="project" value="UniProtKB-SubCell"/>
</dbReference>
<feature type="transmembrane region" description="Helical" evidence="5">
    <location>
        <begin position="6"/>
        <end position="31"/>
    </location>
</feature>
<feature type="transmembrane region" description="Helical" evidence="5">
    <location>
        <begin position="471"/>
        <end position="489"/>
    </location>
</feature>
<feature type="transmembrane region" description="Helical" evidence="5">
    <location>
        <begin position="241"/>
        <end position="259"/>
    </location>
</feature>
<dbReference type="InterPro" id="IPR051533">
    <property type="entry name" value="WaaL-like"/>
</dbReference>
<evidence type="ECO:0000259" key="6">
    <source>
        <dbReference type="Pfam" id="PF04932"/>
    </source>
</evidence>
<evidence type="ECO:0000256" key="3">
    <source>
        <dbReference type="ARBA" id="ARBA00022989"/>
    </source>
</evidence>
<feature type="transmembrane region" description="Helical" evidence="5">
    <location>
        <begin position="266"/>
        <end position="282"/>
    </location>
</feature>
<proteinExistence type="predicted"/>
<evidence type="ECO:0000256" key="4">
    <source>
        <dbReference type="ARBA" id="ARBA00023136"/>
    </source>
</evidence>
<name>A0A7X9WTA1_9SPHN</name>
<evidence type="ECO:0000313" key="7">
    <source>
        <dbReference type="EMBL" id="NML09423.1"/>
    </source>
</evidence>
<keyword evidence="3 5" id="KW-1133">Transmembrane helix</keyword>
<reference evidence="7 8" key="1">
    <citation type="submission" date="2020-04" db="EMBL/GenBank/DDBJ databases">
        <title>Sphingobium sp. AR-3-1 isolated from Arctic soil.</title>
        <authorList>
            <person name="Dahal R.H."/>
            <person name="Chaudhary D.K."/>
        </authorList>
    </citation>
    <scope>NUCLEOTIDE SEQUENCE [LARGE SCALE GENOMIC DNA]</scope>
    <source>
        <strain evidence="7 8">AR-3-1</strain>
    </source>
</reference>
<dbReference type="InterPro" id="IPR007016">
    <property type="entry name" value="O-antigen_ligase-rel_domated"/>
</dbReference>
<feature type="transmembrane region" description="Helical" evidence="5">
    <location>
        <begin position="288"/>
        <end position="304"/>
    </location>
</feature>
<feature type="transmembrane region" description="Helical" evidence="5">
    <location>
        <begin position="404"/>
        <end position="429"/>
    </location>
</feature>
<dbReference type="Proteomes" id="UP000519023">
    <property type="component" value="Unassembled WGS sequence"/>
</dbReference>
<feature type="transmembrane region" description="Helical" evidence="5">
    <location>
        <begin position="177"/>
        <end position="197"/>
    </location>
</feature>
<keyword evidence="7" id="KW-0436">Ligase</keyword>
<sequence>MAAEAVLFRASSGSLLLAAGVSGGAALIVAAGLSSGRGAALAAVAALGLGAAVWASGNPRLACLWGVGLTAPLGIAKRFHPMPHMGGAGAYTIEVVDLFLLALLLFQWRDAARGCARPRIPDLAYYWIAMILLGLIDAVLGPYRQLAAAEAFQMSKSLSLFLLLLGELTRVRRFMHLFAALTCGLLLQAAVGIAQYAKKGDIGLQFLGEATMTTLEYANRATYMDGGATFRIGGLLGHPNILAGFIAMVAPMLLAMLMTRLPIDRKLAIGAVLATALLALLLTLSRSGWLAFALAAPIVVGLMLRDRRSRRRALAGAAIALAVGLIATLAAAPAILRRLTQSDPGAVDFRWEWMGVAWDMVRDHPLPGVGLNSFVQHLPGRTAYGGTEALTRTFGANWPVVHDIYLLIWAEQGTIGFVCFLAMLIGLLRTAWRNATRCADPWLHALNVGAVAGLCANLLDGLGSFFLRQMPGARLFWIIAAIIVAINVWQRRNGAERPT</sequence>
<dbReference type="PANTHER" id="PTHR37422:SF13">
    <property type="entry name" value="LIPOPOLYSACCHARIDE BIOSYNTHESIS PROTEIN PA4999-RELATED"/>
    <property type="match status" value="1"/>
</dbReference>
<comment type="caution">
    <text evidence="7">The sequence shown here is derived from an EMBL/GenBank/DDBJ whole genome shotgun (WGS) entry which is preliminary data.</text>
</comment>
<keyword evidence="2 5" id="KW-0812">Transmembrane</keyword>
<evidence type="ECO:0000313" key="8">
    <source>
        <dbReference type="Proteomes" id="UP000519023"/>
    </source>
</evidence>
<feature type="domain" description="O-antigen ligase-related" evidence="6">
    <location>
        <begin position="272"/>
        <end position="421"/>
    </location>
</feature>
<feature type="transmembrane region" description="Helical" evidence="5">
    <location>
        <begin position="88"/>
        <end position="108"/>
    </location>
</feature>
<comment type="subcellular location">
    <subcellularLocation>
        <location evidence="1">Membrane</location>
        <topology evidence="1">Multi-pass membrane protein</topology>
    </subcellularLocation>
</comment>
<keyword evidence="4 5" id="KW-0472">Membrane</keyword>
<feature type="transmembrane region" description="Helical" evidence="5">
    <location>
        <begin position="441"/>
        <end position="459"/>
    </location>
</feature>
<evidence type="ECO:0000256" key="2">
    <source>
        <dbReference type="ARBA" id="ARBA00022692"/>
    </source>
</evidence>
<dbReference type="GO" id="GO:0016874">
    <property type="term" value="F:ligase activity"/>
    <property type="evidence" value="ECO:0007669"/>
    <property type="project" value="UniProtKB-KW"/>
</dbReference>
<protein>
    <submittedName>
        <fullName evidence="7">O-antigen ligase family protein</fullName>
    </submittedName>
</protein>